<evidence type="ECO:0000256" key="3">
    <source>
        <dbReference type="ARBA" id="ARBA00022777"/>
    </source>
</evidence>
<comment type="function">
    <text evidence="4">Uses inorganic polyphosphate (polyP) as a donor to convert GDP to GTP or ADP to ATP.</text>
</comment>
<comment type="similarity">
    <text evidence="1 4">Belongs to the polyphosphate kinase 2 (PPK2) family. Class I subfamily.</text>
</comment>
<feature type="domain" description="Polyphosphate kinase-2-related" evidence="6">
    <location>
        <begin position="108"/>
        <end position="328"/>
    </location>
</feature>
<evidence type="ECO:0000313" key="8">
    <source>
        <dbReference type="Proteomes" id="UP000248168"/>
    </source>
</evidence>
<dbReference type="EMBL" id="OUNR01000001">
    <property type="protein sequence ID" value="SPP63136.1"/>
    <property type="molecule type" value="Genomic_DNA"/>
</dbReference>
<dbReference type="SUPFAM" id="SSF52540">
    <property type="entry name" value="P-loop containing nucleoside triphosphate hydrolases"/>
    <property type="match status" value="1"/>
</dbReference>
<dbReference type="InterPro" id="IPR022486">
    <property type="entry name" value="PPK2_PA0141"/>
</dbReference>
<dbReference type="PANTHER" id="PTHR34383">
    <property type="entry name" value="POLYPHOSPHATE:AMP PHOSPHOTRANSFERASE-RELATED"/>
    <property type="match status" value="1"/>
</dbReference>
<evidence type="ECO:0000256" key="1">
    <source>
        <dbReference type="ARBA" id="ARBA00009924"/>
    </source>
</evidence>
<keyword evidence="8" id="KW-1185">Reference proteome</keyword>
<keyword evidence="2 4" id="KW-0808">Transferase</keyword>
<dbReference type="Proteomes" id="UP000248168">
    <property type="component" value="Unassembled WGS sequence"/>
</dbReference>
<dbReference type="AlphaFoldDB" id="A0A330L875"/>
<dbReference type="InterPro" id="IPR027417">
    <property type="entry name" value="P-loop_NTPase"/>
</dbReference>
<dbReference type="Gene3D" id="3.40.50.300">
    <property type="entry name" value="P-loop containing nucleotide triphosphate hydrolases"/>
    <property type="match status" value="1"/>
</dbReference>
<sequence>MAAGDEAMGKAKNRKARLAERNGDATADTDRARLAAELEDIPTAIPKLGDGYRQGQSNAVDQIAYAIGVVGHTLTDDDLIRINTRRGLLALLKRKEVDLEDVRKTLLYEQELRQLQVELVRLQRWVQESGQRIAILVEGRDAAGKGGTIRRFTEHLNPRAMRVVALPKPSDEEKGQWYFQRYIRQLPNKGEIVFFDRSWYNRAVVEPVMGFCSKKDHQRFLQQVTEFEHMLYEDGVTIIKFWFSISKDEQAKRFEARRQNPLKQWKLSPVDEKAQELWDSYTRYKEEMFSKTHATFSPWIIVKANDKQSARLESLRYVLNLLPYKGKEETQIRLTPDPNITTRFHRKMVELDL</sequence>
<dbReference type="InterPro" id="IPR022488">
    <property type="entry name" value="PPK2-related"/>
</dbReference>
<feature type="region of interest" description="Disordered" evidence="5">
    <location>
        <begin position="1"/>
        <end position="29"/>
    </location>
</feature>
<evidence type="ECO:0000256" key="4">
    <source>
        <dbReference type="RuleBase" id="RU369062"/>
    </source>
</evidence>
<evidence type="ECO:0000256" key="2">
    <source>
        <dbReference type="ARBA" id="ARBA00022679"/>
    </source>
</evidence>
<dbReference type="GO" id="GO:0006793">
    <property type="term" value="P:phosphorus metabolic process"/>
    <property type="evidence" value="ECO:0007669"/>
    <property type="project" value="InterPro"/>
</dbReference>
<proteinExistence type="inferred from homology"/>
<dbReference type="Pfam" id="PF03976">
    <property type="entry name" value="PPK2"/>
    <property type="match status" value="1"/>
</dbReference>
<gene>
    <name evidence="7" type="ORF">NITLEN_10222</name>
</gene>
<dbReference type="GO" id="GO:0008976">
    <property type="term" value="F:polyphosphate kinase activity"/>
    <property type="evidence" value="ECO:0007669"/>
    <property type="project" value="UniProtKB-UniRule"/>
</dbReference>
<dbReference type="PANTHER" id="PTHR34383:SF1">
    <property type="entry name" value="ADP-POLYPHOSPHATE PHOSPHOTRANSFERASE"/>
    <property type="match status" value="1"/>
</dbReference>
<name>A0A330L875_9BACT</name>
<dbReference type="EC" id="2.7.4.-" evidence="4"/>
<dbReference type="InParanoid" id="A0A330L875"/>
<accession>A0A330L875</accession>
<keyword evidence="3 4" id="KW-0418">Kinase</keyword>
<dbReference type="NCBIfam" id="TIGR03707">
    <property type="entry name" value="PPK2_P_aer"/>
    <property type="match status" value="1"/>
</dbReference>
<reference evidence="8" key="1">
    <citation type="submission" date="2018-04" db="EMBL/GenBank/DDBJ databases">
        <authorList>
            <person name="Lucker S."/>
            <person name="Sakoula D."/>
        </authorList>
    </citation>
    <scope>NUCLEOTIDE SEQUENCE [LARGE SCALE GENOMIC DNA]</scope>
</reference>
<evidence type="ECO:0000313" key="7">
    <source>
        <dbReference type="EMBL" id="SPP63136.1"/>
    </source>
</evidence>
<protein>
    <recommendedName>
        <fullName evidence="4">ADP/GDP-polyphosphate phosphotransferase</fullName>
        <ecNumber evidence="4">2.7.4.-</ecNumber>
    </recommendedName>
    <alternativeName>
        <fullName evidence="4">Polyphosphate kinase PPK2</fullName>
    </alternativeName>
</protein>
<organism evidence="7 8">
    <name type="scientific">Nitrospira lenta</name>
    <dbReference type="NCBI Taxonomy" id="1436998"/>
    <lineage>
        <taxon>Bacteria</taxon>
        <taxon>Pseudomonadati</taxon>
        <taxon>Nitrospirota</taxon>
        <taxon>Nitrospiria</taxon>
        <taxon>Nitrospirales</taxon>
        <taxon>Nitrospiraceae</taxon>
        <taxon>Nitrospira</taxon>
    </lineage>
</organism>
<dbReference type="RefSeq" id="WP_245924357.1">
    <property type="nucleotide sequence ID" value="NZ_OUNR01000001.1"/>
</dbReference>
<evidence type="ECO:0000259" key="6">
    <source>
        <dbReference type="Pfam" id="PF03976"/>
    </source>
</evidence>
<feature type="compositionally biased region" description="Basic and acidic residues" evidence="5">
    <location>
        <begin position="17"/>
        <end position="29"/>
    </location>
</feature>
<comment type="subunit">
    <text evidence="4">Homotetramer.</text>
</comment>
<evidence type="ECO:0000256" key="5">
    <source>
        <dbReference type="SAM" id="MobiDB-lite"/>
    </source>
</evidence>